<dbReference type="AlphaFoldDB" id="A0A0K9P1B4"/>
<sequence length="289" mass="32603">MSTALIRVIHGWQESFFLSPKDRYGSQLRTGRNKPSFFAASQLSFVGEGPSCIFIGPIETATQDMLEALYHQARDSYYSGKPLIIDDMFDKVELKLRLYGSKLVVKYPRCSLRWQSTYADAEEDPSQVLALASIWTLLLTFGGFFLLFPTIYSLGLVHKDLLNSSFSSNTLSSPMDGLTMTNKMLFIGLGCSIGYPIASSSLRALQGLWRNDLLALKGFCPNCGEEVFAFVKAEKSNQSHHLHCTKTECHVCKCGLEFRTKIEQTSVDSNRKRLVYGRIYLVRRRSSLR</sequence>
<keyword evidence="3" id="KW-1185">Reference proteome</keyword>
<evidence type="ECO:0000256" key="1">
    <source>
        <dbReference type="SAM" id="Phobius"/>
    </source>
</evidence>
<keyword evidence="1" id="KW-0812">Transmembrane</keyword>
<gene>
    <name evidence="2" type="ORF">ZOSMA_446G00050</name>
</gene>
<keyword evidence="1" id="KW-0472">Membrane</keyword>
<keyword evidence="1" id="KW-1133">Transmembrane helix</keyword>
<protein>
    <submittedName>
        <fullName evidence="2">PGR5-like protein</fullName>
    </submittedName>
</protein>
<evidence type="ECO:0000313" key="3">
    <source>
        <dbReference type="Proteomes" id="UP000036987"/>
    </source>
</evidence>
<dbReference type="PANTHER" id="PTHR31032">
    <property type="entry name" value="PGR5-LIKE PROTEIN 1B, CHLOROPLASTIC"/>
    <property type="match status" value="1"/>
</dbReference>
<dbReference type="Proteomes" id="UP000036987">
    <property type="component" value="Unassembled WGS sequence"/>
</dbReference>
<feature type="transmembrane region" description="Helical" evidence="1">
    <location>
        <begin position="184"/>
        <end position="205"/>
    </location>
</feature>
<reference evidence="3" key="1">
    <citation type="journal article" date="2016" name="Nature">
        <title>The genome of the seagrass Zostera marina reveals angiosperm adaptation to the sea.</title>
        <authorList>
            <person name="Olsen J.L."/>
            <person name="Rouze P."/>
            <person name="Verhelst B."/>
            <person name="Lin Y.-C."/>
            <person name="Bayer T."/>
            <person name="Collen J."/>
            <person name="Dattolo E."/>
            <person name="De Paoli E."/>
            <person name="Dittami S."/>
            <person name="Maumus F."/>
            <person name="Michel G."/>
            <person name="Kersting A."/>
            <person name="Lauritano C."/>
            <person name="Lohaus R."/>
            <person name="Toepel M."/>
            <person name="Tonon T."/>
            <person name="Vanneste K."/>
            <person name="Amirebrahimi M."/>
            <person name="Brakel J."/>
            <person name="Bostroem C."/>
            <person name="Chovatia M."/>
            <person name="Grimwood J."/>
            <person name="Jenkins J.W."/>
            <person name="Jueterbock A."/>
            <person name="Mraz A."/>
            <person name="Stam W.T."/>
            <person name="Tice H."/>
            <person name="Bornberg-Bauer E."/>
            <person name="Green P.J."/>
            <person name="Pearson G.A."/>
            <person name="Procaccini G."/>
            <person name="Duarte C.M."/>
            <person name="Schmutz J."/>
            <person name="Reusch T.B.H."/>
            <person name="Van de Peer Y."/>
        </authorList>
    </citation>
    <scope>NUCLEOTIDE SEQUENCE [LARGE SCALE GENOMIC DNA]</scope>
    <source>
        <strain evidence="3">cv. Finnish</strain>
    </source>
</reference>
<evidence type="ECO:0000313" key="2">
    <source>
        <dbReference type="EMBL" id="KMZ62769.1"/>
    </source>
</evidence>
<dbReference type="GO" id="GO:0016730">
    <property type="term" value="F:oxidoreductase activity, acting on iron-sulfur proteins as donors"/>
    <property type="evidence" value="ECO:0000318"/>
    <property type="project" value="GO_Central"/>
</dbReference>
<name>A0A0K9P1B4_ZOSMR</name>
<dbReference type="PANTHER" id="PTHR31032:SF2">
    <property type="entry name" value="PGR5-LIKE A PROTEIN"/>
    <property type="match status" value="1"/>
</dbReference>
<feature type="transmembrane region" description="Helical" evidence="1">
    <location>
        <begin position="128"/>
        <end position="152"/>
    </location>
</feature>
<dbReference type="InterPro" id="IPR039987">
    <property type="entry name" value="PGRL1"/>
</dbReference>
<dbReference type="OMA" id="YLVGYPI"/>
<proteinExistence type="predicted"/>
<dbReference type="GO" id="GO:0009773">
    <property type="term" value="P:photosynthetic electron transport in photosystem I"/>
    <property type="evidence" value="ECO:0000318"/>
    <property type="project" value="GO_Central"/>
</dbReference>
<organism evidence="2 3">
    <name type="scientific">Zostera marina</name>
    <name type="common">Eelgrass</name>
    <dbReference type="NCBI Taxonomy" id="29655"/>
    <lineage>
        <taxon>Eukaryota</taxon>
        <taxon>Viridiplantae</taxon>
        <taxon>Streptophyta</taxon>
        <taxon>Embryophyta</taxon>
        <taxon>Tracheophyta</taxon>
        <taxon>Spermatophyta</taxon>
        <taxon>Magnoliopsida</taxon>
        <taxon>Liliopsida</taxon>
        <taxon>Zosteraceae</taxon>
        <taxon>Zostera</taxon>
    </lineage>
</organism>
<comment type="caution">
    <text evidence="2">The sequence shown here is derived from an EMBL/GenBank/DDBJ whole genome shotgun (WGS) entry which is preliminary data.</text>
</comment>
<accession>A0A0K9P1B4</accession>
<dbReference type="OrthoDB" id="567232at2759"/>
<dbReference type="GO" id="GO:0009535">
    <property type="term" value="C:chloroplast thylakoid membrane"/>
    <property type="evidence" value="ECO:0007669"/>
    <property type="project" value="InterPro"/>
</dbReference>
<dbReference type="EMBL" id="LFYR01001322">
    <property type="protein sequence ID" value="KMZ62769.1"/>
    <property type="molecule type" value="Genomic_DNA"/>
</dbReference>